<keyword evidence="6 8" id="KW-1133">Transmembrane helix</keyword>
<keyword evidence="5 8" id="KW-0812">Transmembrane</keyword>
<feature type="transmembrane region" description="Helical" evidence="8">
    <location>
        <begin position="310"/>
        <end position="331"/>
    </location>
</feature>
<keyword evidence="3" id="KW-0813">Transport</keyword>
<name>R7RPD4_9CLOT</name>
<comment type="caution">
    <text evidence="9">The sequence shown here is derived from an EMBL/GenBank/DDBJ whole genome shotgun (WGS) entry which is preliminary data.</text>
</comment>
<proteinExistence type="inferred from homology"/>
<gene>
    <name evidence="9" type="ORF">TCEL_00131</name>
</gene>
<feature type="transmembrane region" description="Helical" evidence="8">
    <location>
        <begin position="337"/>
        <end position="357"/>
    </location>
</feature>
<keyword evidence="4" id="KW-0309">Germination</keyword>
<feature type="transmembrane region" description="Helical" evidence="8">
    <location>
        <begin position="153"/>
        <end position="170"/>
    </location>
</feature>
<evidence type="ECO:0000256" key="4">
    <source>
        <dbReference type="ARBA" id="ARBA00022544"/>
    </source>
</evidence>
<dbReference type="NCBIfam" id="TIGR00912">
    <property type="entry name" value="2A0309"/>
    <property type="match status" value="1"/>
</dbReference>
<sequence length="367" mass="40591">MKMQKGNDKISTYQVGVLIYLTILGVGILTLPASMAKEVENDGWILSIIAGLICIGIVYIMCKVGEKFPQNGFVGTLKLLFGNILGTILAIPTFLYFLLFAALEVRIFGETAKIFLLNRTPLEQIMLPLIVLSVILARLGIEPIVRFFETVTPVIVFVLFILFLIGLNGADFSNLKPFLSHDILSFAKGIKSALFAYAGFEALLIIFPFIKEPNKAFKASLGAMVFLIIAYVITIIECYSVFGAQLTTKLMYPTMSMIKASDIPGAFIERVEGILEALWVLFVYTTIVSLLYSLSVVAKDVIGHSEAKHILVIFLPFIYLASLIGESIIDMMKYGDLLTTTIGLYTIFILPILMYILSRFKKAGGSR</sequence>
<evidence type="ECO:0000256" key="3">
    <source>
        <dbReference type="ARBA" id="ARBA00022448"/>
    </source>
</evidence>
<evidence type="ECO:0000256" key="1">
    <source>
        <dbReference type="ARBA" id="ARBA00004141"/>
    </source>
</evidence>
<dbReference type="Gene3D" id="1.20.1740.10">
    <property type="entry name" value="Amino acid/polyamine transporter I"/>
    <property type="match status" value="1"/>
</dbReference>
<evidence type="ECO:0000256" key="8">
    <source>
        <dbReference type="SAM" id="Phobius"/>
    </source>
</evidence>
<dbReference type="PANTHER" id="PTHR34975">
    <property type="entry name" value="SPORE GERMINATION PROTEIN A2"/>
    <property type="match status" value="1"/>
</dbReference>
<dbReference type="GO" id="GO:0016020">
    <property type="term" value="C:membrane"/>
    <property type="evidence" value="ECO:0007669"/>
    <property type="project" value="UniProtKB-SubCell"/>
</dbReference>
<evidence type="ECO:0000256" key="5">
    <source>
        <dbReference type="ARBA" id="ARBA00022692"/>
    </source>
</evidence>
<reference evidence="9" key="1">
    <citation type="submission" date="2013-03" db="EMBL/GenBank/DDBJ databases">
        <title>Draft genome sequence of the hydrogen-ethanol-producing anaerobic alkalithermophilic Caloramator celere.</title>
        <authorList>
            <person name="Ciranna A."/>
            <person name="Larjo A."/>
            <person name="Kivisto A."/>
            <person name="Santala V."/>
            <person name="Roos C."/>
            <person name="Karp M."/>
        </authorList>
    </citation>
    <scope>NUCLEOTIDE SEQUENCE [LARGE SCALE GENOMIC DNA]</scope>
    <source>
        <strain evidence="9">DSM 8682</strain>
    </source>
</reference>
<feature type="transmembrane region" description="Helical" evidence="8">
    <location>
        <begin position="221"/>
        <end position="242"/>
    </location>
</feature>
<feature type="transmembrane region" description="Helical" evidence="8">
    <location>
        <begin position="12"/>
        <end position="31"/>
    </location>
</feature>
<feature type="transmembrane region" description="Helical" evidence="8">
    <location>
        <begin position="277"/>
        <end position="298"/>
    </location>
</feature>
<accession>R7RPD4</accession>
<protein>
    <submittedName>
        <fullName evidence="9">Spore germination protein GerKB</fullName>
    </submittedName>
</protein>
<dbReference type="OrthoDB" id="2716906at2"/>
<evidence type="ECO:0000256" key="2">
    <source>
        <dbReference type="ARBA" id="ARBA00007998"/>
    </source>
</evidence>
<feature type="transmembrane region" description="Helical" evidence="8">
    <location>
        <begin position="190"/>
        <end position="209"/>
    </location>
</feature>
<dbReference type="GO" id="GO:0009847">
    <property type="term" value="P:spore germination"/>
    <property type="evidence" value="ECO:0007669"/>
    <property type="project" value="InterPro"/>
</dbReference>
<dbReference type="eggNOG" id="COG0531">
    <property type="taxonomic scope" value="Bacteria"/>
</dbReference>
<evidence type="ECO:0000256" key="6">
    <source>
        <dbReference type="ARBA" id="ARBA00022989"/>
    </source>
</evidence>
<evidence type="ECO:0000256" key="7">
    <source>
        <dbReference type="ARBA" id="ARBA00023136"/>
    </source>
</evidence>
<dbReference type="AlphaFoldDB" id="R7RPD4"/>
<evidence type="ECO:0000313" key="10">
    <source>
        <dbReference type="Proteomes" id="UP000014923"/>
    </source>
</evidence>
<evidence type="ECO:0000313" key="9">
    <source>
        <dbReference type="EMBL" id="CDF57236.1"/>
    </source>
</evidence>
<dbReference type="Pfam" id="PF03845">
    <property type="entry name" value="Spore_permease"/>
    <property type="match status" value="1"/>
</dbReference>
<dbReference type="EMBL" id="CAVN010000085">
    <property type="protein sequence ID" value="CDF57236.1"/>
    <property type="molecule type" value="Genomic_DNA"/>
</dbReference>
<feature type="transmembrane region" description="Helical" evidence="8">
    <location>
        <begin position="43"/>
        <end position="62"/>
    </location>
</feature>
<feature type="transmembrane region" description="Helical" evidence="8">
    <location>
        <begin position="83"/>
        <end position="105"/>
    </location>
</feature>
<comment type="similarity">
    <text evidence="2">Belongs to the amino acid-polyamine-organocation (APC) superfamily. Spore germination protein (SGP) (TC 2.A.3.9) family.</text>
</comment>
<dbReference type="RefSeq" id="WP_018660214.1">
    <property type="nucleotide sequence ID" value="NZ_HF952018.1"/>
</dbReference>
<dbReference type="HOGENOM" id="CLU_047547_0_2_9"/>
<feature type="transmembrane region" description="Helical" evidence="8">
    <location>
        <begin position="125"/>
        <end position="141"/>
    </location>
</feature>
<keyword evidence="10" id="KW-1185">Reference proteome</keyword>
<dbReference type="InterPro" id="IPR004761">
    <property type="entry name" value="Spore_GerAB"/>
</dbReference>
<keyword evidence="7 8" id="KW-0472">Membrane</keyword>
<comment type="subcellular location">
    <subcellularLocation>
        <location evidence="1">Membrane</location>
        <topology evidence="1">Multi-pass membrane protein</topology>
    </subcellularLocation>
</comment>
<organism evidence="9 10">
    <name type="scientific">Thermobrachium celere DSM 8682</name>
    <dbReference type="NCBI Taxonomy" id="941824"/>
    <lineage>
        <taxon>Bacteria</taxon>
        <taxon>Bacillati</taxon>
        <taxon>Bacillota</taxon>
        <taxon>Clostridia</taxon>
        <taxon>Eubacteriales</taxon>
        <taxon>Clostridiaceae</taxon>
        <taxon>Thermobrachium</taxon>
    </lineage>
</organism>
<dbReference type="PANTHER" id="PTHR34975:SF2">
    <property type="entry name" value="SPORE GERMINATION PROTEIN A2"/>
    <property type="match status" value="1"/>
</dbReference>
<dbReference type="Proteomes" id="UP000014923">
    <property type="component" value="Unassembled WGS sequence"/>
</dbReference>